<evidence type="ECO:0000259" key="4">
    <source>
        <dbReference type="PROSITE" id="PS50181"/>
    </source>
</evidence>
<organism evidence="5 6">
    <name type="scientific">Penicillium subrubescens</name>
    <dbReference type="NCBI Taxonomy" id="1316194"/>
    <lineage>
        <taxon>Eukaryota</taxon>
        <taxon>Fungi</taxon>
        <taxon>Dikarya</taxon>
        <taxon>Ascomycota</taxon>
        <taxon>Pezizomycotina</taxon>
        <taxon>Eurotiomycetes</taxon>
        <taxon>Eurotiomycetidae</taxon>
        <taxon>Eurotiales</taxon>
        <taxon>Aspergillaceae</taxon>
        <taxon>Penicillium</taxon>
    </lineage>
</organism>
<dbReference type="InterPro" id="IPR002110">
    <property type="entry name" value="Ankyrin_rpt"/>
</dbReference>
<reference evidence="5 6" key="1">
    <citation type="submission" date="2016-10" db="EMBL/GenBank/DDBJ databases">
        <title>Genome sequence of the ascomycete fungus Penicillium subrubescens.</title>
        <authorList>
            <person name="De Vries R.P."/>
            <person name="Peng M."/>
            <person name="Dilokpimol A."/>
            <person name="Hilden K."/>
            <person name="Makela M.R."/>
            <person name="Grigoriev I."/>
            <person name="Riley R."/>
            <person name="Granchi Z."/>
        </authorList>
    </citation>
    <scope>NUCLEOTIDE SEQUENCE [LARGE SCALE GENOMIC DNA]</scope>
    <source>
        <strain evidence="5 6">CBS 132785</strain>
    </source>
</reference>
<evidence type="ECO:0000256" key="3">
    <source>
        <dbReference type="PROSITE-ProRule" id="PRU00023"/>
    </source>
</evidence>
<dbReference type="Pfam" id="PF13637">
    <property type="entry name" value="Ank_4"/>
    <property type="match status" value="1"/>
</dbReference>
<dbReference type="EMBL" id="MNBE01000136">
    <property type="protein sequence ID" value="OKP13278.1"/>
    <property type="molecule type" value="Genomic_DNA"/>
</dbReference>
<dbReference type="Pfam" id="PF12796">
    <property type="entry name" value="Ank_2"/>
    <property type="match status" value="5"/>
</dbReference>
<accession>A0A1Q5ULB6</accession>
<dbReference type="PANTHER" id="PTHR24126:SF14">
    <property type="entry name" value="ANK_REP_REGION DOMAIN-CONTAINING PROTEIN"/>
    <property type="match status" value="1"/>
</dbReference>
<dbReference type="PROSITE" id="PS50297">
    <property type="entry name" value="ANK_REP_REGION"/>
    <property type="match status" value="11"/>
</dbReference>
<dbReference type="Pfam" id="PF00023">
    <property type="entry name" value="Ank"/>
    <property type="match status" value="1"/>
</dbReference>
<name>A0A1Q5ULB6_9EURO</name>
<dbReference type="OrthoDB" id="195446at2759"/>
<feature type="repeat" description="ANK" evidence="3">
    <location>
        <begin position="325"/>
        <end position="357"/>
    </location>
</feature>
<evidence type="ECO:0000313" key="5">
    <source>
        <dbReference type="EMBL" id="OKP13278.1"/>
    </source>
</evidence>
<feature type="repeat" description="ANK" evidence="3">
    <location>
        <begin position="461"/>
        <end position="491"/>
    </location>
</feature>
<dbReference type="Proteomes" id="UP000186955">
    <property type="component" value="Unassembled WGS sequence"/>
</dbReference>
<evidence type="ECO:0000256" key="2">
    <source>
        <dbReference type="ARBA" id="ARBA00023043"/>
    </source>
</evidence>
<dbReference type="PROSITE" id="PS50088">
    <property type="entry name" value="ANK_REPEAT"/>
    <property type="match status" value="13"/>
</dbReference>
<dbReference type="Gene3D" id="1.25.40.20">
    <property type="entry name" value="Ankyrin repeat-containing domain"/>
    <property type="match status" value="4"/>
</dbReference>
<dbReference type="SMART" id="SM00248">
    <property type="entry name" value="ANK"/>
    <property type="match status" value="16"/>
</dbReference>
<feature type="repeat" description="ANK" evidence="3">
    <location>
        <begin position="525"/>
        <end position="557"/>
    </location>
</feature>
<feature type="repeat" description="ANK" evidence="3">
    <location>
        <begin position="147"/>
        <end position="179"/>
    </location>
</feature>
<keyword evidence="1" id="KW-0677">Repeat</keyword>
<keyword evidence="2 3" id="KW-0040">ANK repeat</keyword>
<evidence type="ECO:0000256" key="1">
    <source>
        <dbReference type="ARBA" id="ARBA00022737"/>
    </source>
</evidence>
<feature type="repeat" description="ANK" evidence="3">
    <location>
        <begin position="50"/>
        <end position="82"/>
    </location>
</feature>
<dbReference type="PRINTS" id="PR01415">
    <property type="entry name" value="ANKYRIN"/>
</dbReference>
<feature type="repeat" description="ANK" evidence="3">
    <location>
        <begin position="218"/>
        <end position="250"/>
    </location>
</feature>
<feature type="repeat" description="ANK" evidence="3">
    <location>
        <begin position="83"/>
        <end position="115"/>
    </location>
</feature>
<keyword evidence="6" id="KW-1185">Reference proteome</keyword>
<feature type="repeat" description="ANK" evidence="3">
    <location>
        <begin position="557"/>
        <end position="589"/>
    </location>
</feature>
<proteinExistence type="predicted"/>
<dbReference type="PROSITE" id="PS50181">
    <property type="entry name" value="FBOX"/>
    <property type="match status" value="1"/>
</dbReference>
<dbReference type="InterPro" id="IPR001810">
    <property type="entry name" value="F-box_dom"/>
</dbReference>
<dbReference type="AlphaFoldDB" id="A0A1Q5ULB6"/>
<protein>
    <submittedName>
        <fullName evidence="5">Ankyrin repeat domain-containing protein 50</fullName>
    </submittedName>
</protein>
<feature type="repeat" description="ANK" evidence="3">
    <location>
        <begin position="358"/>
        <end position="390"/>
    </location>
</feature>
<gene>
    <name evidence="5" type="ORF">PENSUB_1009</name>
</gene>
<comment type="caution">
    <text evidence="5">The sequence shown here is derived from an EMBL/GenBank/DDBJ whole genome shotgun (WGS) entry which is preliminary data.</text>
</comment>
<sequence length="624" mass="67808">MFDQLPDELVIQIAKSLNRHDLNSLIRTIHRFARILNPLLDAFVNHTFKDRRTPLQWAAFKGSAALTQSLLGRGADIALQDWHGETALHFAARGGNVDSVKVLLQNGANIAQTNFYYSTALHHASLCNHADVVSLLLDSGADVSRPLYRTVLHRAVRGGHENLARFLLQAGADVSAEGPVEGMRIEAHDIPEAHHHFCDPNAEGAIDIIPGRLVDGPSPVTSLYYAVLEGHESITQLLIEYGIRISPRDHNLKTALQFAIRRGSSRHLMVSRMLIVTRPDVFVEIPGKWGLTSIHWAASRGYVDLVRLLLRRDSRTINGSETDGSGHVPLIEATKNGHGAVVKLFLEAGADPSTEDGKGQSALLWATKYGRLSVVKLLLDAGADHKAERNFSEIPLFVAAKEGHIELVRFLLQVDSNINLSQMTSSGQSIIHQPANRGYDHIVQLFLNAGVDASINNGYGSPLHKAATGRKTVTTIRLLLDAGSDISIKDENGNTPLEAAILAGNESVFTTLLEASSGICIHTGYRKPLLHTAAAAGRDTMVNLLLNIGGDVHLRDEFGTPLHWAARRGDAKSIKLLVEAGADSTAKDSAGKTALYWAAHRGVAASVLLLLQEGVKQRGRVEWE</sequence>
<feature type="repeat" description="ANK" evidence="3">
    <location>
        <begin position="289"/>
        <end position="314"/>
    </location>
</feature>
<feature type="repeat" description="ANK" evidence="3">
    <location>
        <begin position="391"/>
        <end position="423"/>
    </location>
</feature>
<feature type="repeat" description="ANK" evidence="3">
    <location>
        <begin position="116"/>
        <end position="144"/>
    </location>
</feature>
<evidence type="ECO:0000313" key="6">
    <source>
        <dbReference type="Proteomes" id="UP000186955"/>
    </source>
</evidence>
<dbReference type="PANTHER" id="PTHR24126">
    <property type="entry name" value="ANKYRIN REPEAT, PH AND SEC7 DOMAIN CONTAINING PROTEIN SECG-RELATED"/>
    <property type="match status" value="1"/>
</dbReference>
<feature type="repeat" description="ANK" evidence="3">
    <location>
        <begin position="426"/>
        <end position="458"/>
    </location>
</feature>
<dbReference type="STRING" id="1316194.A0A1Q5ULB6"/>
<dbReference type="InterPro" id="IPR036770">
    <property type="entry name" value="Ankyrin_rpt-contain_sf"/>
</dbReference>
<dbReference type="SUPFAM" id="SSF48403">
    <property type="entry name" value="Ankyrin repeat"/>
    <property type="match status" value="2"/>
</dbReference>
<feature type="domain" description="F-box" evidence="4">
    <location>
        <begin position="1"/>
        <end position="51"/>
    </location>
</feature>